<dbReference type="Gene3D" id="3.40.47.10">
    <property type="match status" value="1"/>
</dbReference>
<name>A0A4P6MX09_9MICO</name>
<keyword evidence="4" id="KW-0445">Lipid transport</keyword>
<dbReference type="SUPFAM" id="SSF53901">
    <property type="entry name" value="Thiolase-like"/>
    <property type="match status" value="2"/>
</dbReference>
<feature type="domain" description="Thiolase C-terminal" evidence="8">
    <location>
        <begin position="255"/>
        <end position="383"/>
    </location>
</feature>
<dbReference type="InterPro" id="IPR016039">
    <property type="entry name" value="Thiolase-like"/>
</dbReference>
<evidence type="ECO:0000256" key="1">
    <source>
        <dbReference type="ARBA" id="ARBA00012352"/>
    </source>
</evidence>
<dbReference type="InterPro" id="IPR020613">
    <property type="entry name" value="Thiolase_CS"/>
</dbReference>
<dbReference type="Pfam" id="PF00108">
    <property type="entry name" value="Thiolase_N"/>
    <property type="match status" value="1"/>
</dbReference>
<dbReference type="InterPro" id="IPR055140">
    <property type="entry name" value="Thiolase_C_2"/>
</dbReference>
<dbReference type="KEGG" id="jli:EXU32_15830"/>
<dbReference type="CDD" id="cd00829">
    <property type="entry name" value="SCP-x_thiolase"/>
    <property type="match status" value="1"/>
</dbReference>
<evidence type="ECO:0000313" key="9">
    <source>
        <dbReference type="EMBL" id="QBF47592.1"/>
    </source>
</evidence>
<feature type="domain" description="Thiolase N-terminal" evidence="7">
    <location>
        <begin position="20"/>
        <end position="231"/>
    </location>
</feature>
<sequence length="397" mass="41514">MSSATGSPPAPPRRTSMRDVFVIGTGQSDFGKTPERSAAQMGRQAAVEAIRDAGLRPRDLQTVFSSRVFDAMVTSQTIMKDLGVARIEMVNVDNACAGGSTAVRSLYKDIAAGFVDVGIAIGVESMTTSPVAGRLIPPDKDDLDGQLGLTMPVLFGLQARRLMETHGARREDFARVSVKAHDFGALNPRAQYRKRFTIDEVLGSRMIADPITLLQCCPNTDGAAAVVLASAEVARAHAQMPIRIAGSALVSGQQDFLREDITSMDAGARAAAAAYEQAGVAPSDVDVVELHDAFASEEIVHYEDLGLCDRGDGVGLLRSGATSLGGRIPVNPSGGLLSLGHPLAASGVRTICDITNQLRGRSGDVQVPGARVGVAQMLGGVVNGMDVAAASVHVLTR</sequence>
<dbReference type="InterPro" id="IPR002155">
    <property type="entry name" value="Thiolase"/>
</dbReference>
<gene>
    <name evidence="9" type="ORF">EXU32_15830</name>
</gene>
<evidence type="ECO:0000259" key="7">
    <source>
        <dbReference type="Pfam" id="PF00108"/>
    </source>
</evidence>
<dbReference type="PIRSF" id="PIRSF000429">
    <property type="entry name" value="Ac-CoA_Ac_transf"/>
    <property type="match status" value="1"/>
</dbReference>
<dbReference type="EMBL" id="CP036164">
    <property type="protein sequence ID" value="QBF47592.1"/>
    <property type="molecule type" value="Genomic_DNA"/>
</dbReference>
<protein>
    <recommendedName>
        <fullName evidence="1">propanoyl-CoA C-acyltransferase</fullName>
        <ecNumber evidence="1">2.3.1.176</ecNumber>
    </recommendedName>
    <alternativeName>
        <fullName evidence="6">Propanoyl-CoA C-acyltransferase</fullName>
    </alternativeName>
</protein>
<evidence type="ECO:0000256" key="2">
    <source>
        <dbReference type="ARBA" id="ARBA00022448"/>
    </source>
</evidence>
<dbReference type="AlphaFoldDB" id="A0A4P6MX09"/>
<dbReference type="InterPro" id="IPR020616">
    <property type="entry name" value="Thiolase_N"/>
</dbReference>
<evidence type="ECO:0000259" key="8">
    <source>
        <dbReference type="Pfam" id="PF22691"/>
    </source>
</evidence>
<keyword evidence="3" id="KW-0808">Transferase</keyword>
<dbReference type="Pfam" id="PF22691">
    <property type="entry name" value="Thiolase_C_1"/>
    <property type="match status" value="1"/>
</dbReference>
<keyword evidence="2" id="KW-0813">Transport</keyword>
<evidence type="ECO:0000256" key="6">
    <source>
        <dbReference type="ARBA" id="ARBA00032316"/>
    </source>
</evidence>
<proteinExistence type="predicted"/>
<dbReference type="PANTHER" id="PTHR42870:SF1">
    <property type="entry name" value="NON-SPECIFIC LIPID-TRANSFER PROTEIN-LIKE 2"/>
    <property type="match status" value="1"/>
</dbReference>
<dbReference type="GO" id="GO:0006869">
    <property type="term" value="P:lipid transport"/>
    <property type="evidence" value="ECO:0007669"/>
    <property type="project" value="UniProtKB-KW"/>
</dbReference>
<dbReference type="GO" id="GO:0008289">
    <property type="term" value="F:lipid binding"/>
    <property type="evidence" value="ECO:0007669"/>
    <property type="project" value="UniProtKB-KW"/>
</dbReference>
<dbReference type="PANTHER" id="PTHR42870">
    <property type="entry name" value="ACETYL-COA C-ACETYLTRANSFERASE"/>
    <property type="match status" value="1"/>
</dbReference>
<reference evidence="9 10" key="1">
    <citation type="submission" date="2019-02" db="EMBL/GenBank/DDBJ databases">
        <title>Genomic data mining of an Antarctic deep-sea actinobacterium, Janibacterlimosus P3-3-X1.</title>
        <authorList>
            <person name="Liao L."/>
            <person name="Chen B."/>
        </authorList>
    </citation>
    <scope>NUCLEOTIDE SEQUENCE [LARGE SCALE GENOMIC DNA]</scope>
    <source>
        <strain evidence="9 10">P3-3-X1</strain>
    </source>
</reference>
<evidence type="ECO:0000256" key="5">
    <source>
        <dbReference type="ARBA" id="ARBA00023121"/>
    </source>
</evidence>
<dbReference type="OrthoDB" id="9785768at2"/>
<organism evidence="9 10">
    <name type="scientific">Janibacter limosus</name>
    <dbReference type="NCBI Taxonomy" id="53458"/>
    <lineage>
        <taxon>Bacteria</taxon>
        <taxon>Bacillati</taxon>
        <taxon>Actinomycetota</taxon>
        <taxon>Actinomycetes</taxon>
        <taxon>Micrococcales</taxon>
        <taxon>Intrasporangiaceae</taxon>
        <taxon>Janibacter</taxon>
    </lineage>
</organism>
<keyword evidence="5" id="KW-0446">Lipid-binding</keyword>
<accession>A0A4P6MX09</accession>
<dbReference type="GO" id="GO:0016747">
    <property type="term" value="F:acyltransferase activity, transferring groups other than amino-acyl groups"/>
    <property type="evidence" value="ECO:0007669"/>
    <property type="project" value="InterPro"/>
</dbReference>
<evidence type="ECO:0000313" key="10">
    <source>
        <dbReference type="Proteomes" id="UP000290408"/>
    </source>
</evidence>
<dbReference type="EC" id="2.3.1.176" evidence="1"/>
<dbReference type="PROSITE" id="PS00737">
    <property type="entry name" value="THIOLASE_2"/>
    <property type="match status" value="1"/>
</dbReference>
<evidence type="ECO:0000256" key="3">
    <source>
        <dbReference type="ARBA" id="ARBA00022679"/>
    </source>
</evidence>
<evidence type="ECO:0000256" key="4">
    <source>
        <dbReference type="ARBA" id="ARBA00023055"/>
    </source>
</evidence>
<dbReference type="Proteomes" id="UP000290408">
    <property type="component" value="Chromosome"/>
</dbReference>
<keyword evidence="10" id="KW-1185">Reference proteome</keyword>